<reference evidence="1" key="1">
    <citation type="journal article" date="2015" name="Nature">
        <title>Complex archaea that bridge the gap between prokaryotes and eukaryotes.</title>
        <authorList>
            <person name="Spang A."/>
            <person name="Saw J.H."/>
            <person name="Jorgensen S.L."/>
            <person name="Zaremba-Niedzwiedzka K."/>
            <person name="Martijn J."/>
            <person name="Lind A.E."/>
            <person name="van Eijk R."/>
            <person name="Schleper C."/>
            <person name="Guy L."/>
            <person name="Ettema T.J."/>
        </authorList>
    </citation>
    <scope>NUCLEOTIDE SEQUENCE</scope>
</reference>
<dbReference type="EMBL" id="LAZR01004823">
    <property type="protein sequence ID" value="KKN05277.1"/>
    <property type="molecule type" value="Genomic_DNA"/>
</dbReference>
<gene>
    <name evidence="1" type="ORF">LCGC14_1088910</name>
</gene>
<comment type="caution">
    <text evidence="1">The sequence shown here is derived from an EMBL/GenBank/DDBJ whole genome shotgun (WGS) entry which is preliminary data.</text>
</comment>
<sequence>MVLALCGDEAVGPFERQVKHETYQTTPVRLRVGWENSERQLGHGFIFEGPCFRFGGYPRRLLRVEGKLFWDRVRDSRSSE</sequence>
<organism evidence="1">
    <name type="scientific">marine sediment metagenome</name>
    <dbReference type="NCBI Taxonomy" id="412755"/>
    <lineage>
        <taxon>unclassified sequences</taxon>
        <taxon>metagenomes</taxon>
        <taxon>ecological metagenomes</taxon>
    </lineage>
</organism>
<protein>
    <submittedName>
        <fullName evidence="1">Uncharacterized protein</fullName>
    </submittedName>
</protein>
<evidence type="ECO:0000313" key="1">
    <source>
        <dbReference type="EMBL" id="KKN05277.1"/>
    </source>
</evidence>
<dbReference type="AlphaFoldDB" id="A0A0F9N0Q0"/>
<name>A0A0F9N0Q0_9ZZZZ</name>
<accession>A0A0F9N0Q0</accession>
<proteinExistence type="predicted"/>